<evidence type="ECO:0000313" key="2">
    <source>
        <dbReference type="Proteomes" id="UP000807504"/>
    </source>
</evidence>
<comment type="caution">
    <text evidence="1">The sequence shown here is derived from an EMBL/GenBank/DDBJ whole genome shotgun (WGS) entry which is preliminary data.</text>
</comment>
<name>A0A8T0FPM7_ARGBR</name>
<evidence type="ECO:0000313" key="1">
    <source>
        <dbReference type="EMBL" id="KAF8793134.1"/>
    </source>
</evidence>
<reference evidence="1" key="1">
    <citation type="journal article" date="2020" name="bioRxiv">
        <title>Chromosome-level reference genome of the European wasp spider Argiope bruennichi: a resource for studies on range expansion and evolutionary adaptation.</title>
        <authorList>
            <person name="Sheffer M.M."/>
            <person name="Hoppe A."/>
            <person name="Krehenwinkel H."/>
            <person name="Uhl G."/>
            <person name="Kuss A.W."/>
            <person name="Jensen L."/>
            <person name="Jensen C."/>
            <person name="Gillespie R.G."/>
            <person name="Hoff K.J."/>
            <person name="Prost S."/>
        </authorList>
    </citation>
    <scope>NUCLEOTIDE SEQUENCE</scope>
</reference>
<sequence length="85" mass="9691">MGKTTLRLRPGLQIGKSVYRAFNLRHPRSIFPYPSSIRIPPPLSSQHRLPTRPPFPYFYNPTSQPLRHSFCGLQTTPTVLCALSE</sequence>
<accession>A0A8T0FPM7</accession>
<gene>
    <name evidence="1" type="ORF">HNY73_004656</name>
</gene>
<dbReference type="AlphaFoldDB" id="A0A8T0FPM7"/>
<proteinExistence type="predicted"/>
<dbReference type="EMBL" id="JABXBU010000003">
    <property type="protein sequence ID" value="KAF8793134.1"/>
    <property type="molecule type" value="Genomic_DNA"/>
</dbReference>
<protein>
    <submittedName>
        <fullName evidence="1">Uncharacterized protein</fullName>
    </submittedName>
</protein>
<keyword evidence="2" id="KW-1185">Reference proteome</keyword>
<dbReference type="Proteomes" id="UP000807504">
    <property type="component" value="Unassembled WGS sequence"/>
</dbReference>
<reference evidence="1" key="2">
    <citation type="submission" date="2020-06" db="EMBL/GenBank/DDBJ databases">
        <authorList>
            <person name="Sheffer M."/>
        </authorList>
    </citation>
    <scope>NUCLEOTIDE SEQUENCE</scope>
</reference>
<organism evidence="1 2">
    <name type="scientific">Argiope bruennichi</name>
    <name type="common">Wasp spider</name>
    <name type="synonym">Aranea bruennichi</name>
    <dbReference type="NCBI Taxonomy" id="94029"/>
    <lineage>
        <taxon>Eukaryota</taxon>
        <taxon>Metazoa</taxon>
        <taxon>Ecdysozoa</taxon>
        <taxon>Arthropoda</taxon>
        <taxon>Chelicerata</taxon>
        <taxon>Arachnida</taxon>
        <taxon>Araneae</taxon>
        <taxon>Araneomorphae</taxon>
        <taxon>Entelegynae</taxon>
        <taxon>Araneoidea</taxon>
        <taxon>Araneidae</taxon>
        <taxon>Argiope</taxon>
    </lineage>
</organism>